<evidence type="ECO:0008006" key="7">
    <source>
        <dbReference type="Google" id="ProtNLM"/>
    </source>
</evidence>
<name>A0A512ILG0_9HYPH</name>
<dbReference type="SUPFAM" id="SSF56645">
    <property type="entry name" value="Acyl-CoA dehydrogenase NM domain-like"/>
    <property type="match status" value="1"/>
</dbReference>
<organism evidence="5 6">
    <name type="scientific">Methylobacterium haplocladii</name>
    <dbReference type="NCBI Taxonomy" id="1176176"/>
    <lineage>
        <taxon>Bacteria</taxon>
        <taxon>Pseudomonadati</taxon>
        <taxon>Pseudomonadota</taxon>
        <taxon>Alphaproteobacteria</taxon>
        <taxon>Hyphomicrobiales</taxon>
        <taxon>Methylobacteriaceae</taxon>
        <taxon>Methylobacterium</taxon>
    </lineage>
</organism>
<dbReference type="InterPro" id="IPR013107">
    <property type="entry name" value="Acyl-CoA_DH_C"/>
</dbReference>
<dbReference type="PANTHER" id="PTHR48083:SF37">
    <property type="entry name" value="DEHYDROGENASE, PUTATIVE-RELATED"/>
    <property type="match status" value="1"/>
</dbReference>
<dbReference type="Gene3D" id="1.10.540.10">
    <property type="entry name" value="Acyl-CoA dehydrogenase/oxidase, N-terminal domain"/>
    <property type="match status" value="1"/>
</dbReference>
<gene>
    <name evidence="5" type="ORF">MHA02_09290</name>
</gene>
<reference evidence="5 6" key="1">
    <citation type="submission" date="2019-07" db="EMBL/GenBank/DDBJ databases">
        <title>Whole genome shotgun sequence of Methylobacterium haplocladii NBRC 107714.</title>
        <authorList>
            <person name="Hosoyama A."/>
            <person name="Uohara A."/>
            <person name="Ohji S."/>
            <person name="Ichikawa N."/>
        </authorList>
    </citation>
    <scope>NUCLEOTIDE SEQUENCE [LARGE SCALE GENOMIC DNA]</scope>
    <source>
        <strain evidence="5 6">NBRC 107714</strain>
    </source>
</reference>
<dbReference type="InterPro" id="IPR050741">
    <property type="entry name" value="Acyl-CoA_dehydrogenase"/>
</dbReference>
<comment type="caution">
    <text evidence="5">The sequence shown here is derived from an EMBL/GenBank/DDBJ whole genome shotgun (WGS) entry which is preliminary data.</text>
</comment>
<dbReference type="Proteomes" id="UP000321258">
    <property type="component" value="Unassembled WGS sequence"/>
</dbReference>
<dbReference type="GO" id="GO:0005737">
    <property type="term" value="C:cytoplasm"/>
    <property type="evidence" value="ECO:0007669"/>
    <property type="project" value="TreeGrafter"/>
</dbReference>
<dbReference type="InterPro" id="IPR009100">
    <property type="entry name" value="AcylCoA_DH/oxidase_NM_dom_sf"/>
</dbReference>
<dbReference type="AlphaFoldDB" id="A0A512ILG0"/>
<protein>
    <recommendedName>
        <fullName evidence="7">Acyl-CoA dehydrogenase</fullName>
    </recommendedName>
</protein>
<evidence type="ECO:0000256" key="1">
    <source>
        <dbReference type="ARBA" id="ARBA00023002"/>
    </source>
</evidence>
<keyword evidence="6" id="KW-1185">Reference proteome</keyword>
<comment type="similarity">
    <text evidence="2">Belongs to the HpaH/HsaA monooxygenase family.</text>
</comment>
<dbReference type="Gene3D" id="2.40.110.10">
    <property type="entry name" value="Butyryl-CoA Dehydrogenase, subunit A, domain 2"/>
    <property type="match status" value="1"/>
</dbReference>
<dbReference type="GO" id="GO:0033539">
    <property type="term" value="P:fatty acid beta-oxidation using acyl-CoA dehydrogenase"/>
    <property type="evidence" value="ECO:0007669"/>
    <property type="project" value="TreeGrafter"/>
</dbReference>
<feature type="domain" description="Acyl-CoA dehydrogenase/oxidase N-terminal" evidence="3">
    <location>
        <begin position="29"/>
        <end position="115"/>
    </location>
</feature>
<evidence type="ECO:0000256" key="2">
    <source>
        <dbReference type="ARBA" id="ARBA00049661"/>
    </source>
</evidence>
<dbReference type="SUPFAM" id="SSF47203">
    <property type="entry name" value="Acyl-CoA dehydrogenase C-terminal domain-like"/>
    <property type="match status" value="1"/>
</dbReference>
<dbReference type="Gene3D" id="1.20.140.10">
    <property type="entry name" value="Butyryl-CoA Dehydrogenase, subunit A, domain 3"/>
    <property type="match status" value="1"/>
</dbReference>
<evidence type="ECO:0000313" key="6">
    <source>
        <dbReference type="Proteomes" id="UP000321258"/>
    </source>
</evidence>
<dbReference type="InterPro" id="IPR013786">
    <property type="entry name" value="AcylCoA_DH/ox_N"/>
</dbReference>
<dbReference type="GO" id="GO:0003995">
    <property type="term" value="F:acyl-CoA dehydrogenase activity"/>
    <property type="evidence" value="ECO:0007669"/>
    <property type="project" value="TreeGrafter"/>
</dbReference>
<feature type="domain" description="Acyl-CoA dehydrogenase C-terminal" evidence="4">
    <location>
        <begin position="266"/>
        <end position="348"/>
    </location>
</feature>
<dbReference type="EMBL" id="BJZT01000007">
    <property type="protein sequence ID" value="GEO98541.1"/>
    <property type="molecule type" value="Genomic_DNA"/>
</dbReference>
<dbReference type="InterPro" id="IPR036250">
    <property type="entry name" value="AcylCo_DH-like_C"/>
</dbReference>
<proteinExistence type="inferred from homology"/>
<evidence type="ECO:0000313" key="5">
    <source>
        <dbReference type="EMBL" id="GEO98541.1"/>
    </source>
</evidence>
<keyword evidence="1" id="KW-0560">Oxidoreductase</keyword>
<dbReference type="RefSeq" id="WP_147076986.1">
    <property type="nucleotide sequence ID" value="NZ_BJZT01000007.1"/>
</dbReference>
<sequence>MLATLDPTPASPSSFLAEAEAAVAHATSLGANLDRHDAFPTEAIGHLRESGLLKAPLPVALGGIGLCERDQVAALREVLFLVGRGSLALGRLYEGHVNALALMIRYGSATTRERLAGEARDGHLFGVWNTEPDPGGLSLTHDDGLRLEGAKSYASGAGHVTRPLVTARTEDGRRLMLVVPLEPGTRADTTAWRAHGMRATATGTLAFSGMRIDADAVIGAPDDYFRQPIFSCGAWRFLAVQCGGIAAVFEAHRAHLLKTGRGGDPHQRARLGAAATAVETARLFVARAATAAAGAEADPEGAVAYVNLARGAVERAGLDVIELAQRSVGLSGFLEGHPLERRVRDLATYLRQPAPDYALAQAAGHILDAPGPFHALWQNL</sequence>
<dbReference type="OrthoDB" id="2986495at2"/>
<evidence type="ECO:0000259" key="3">
    <source>
        <dbReference type="Pfam" id="PF02771"/>
    </source>
</evidence>
<dbReference type="Pfam" id="PF02771">
    <property type="entry name" value="Acyl-CoA_dh_N"/>
    <property type="match status" value="1"/>
</dbReference>
<dbReference type="GO" id="GO:0050660">
    <property type="term" value="F:flavin adenine dinucleotide binding"/>
    <property type="evidence" value="ECO:0007669"/>
    <property type="project" value="InterPro"/>
</dbReference>
<dbReference type="InterPro" id="IPR046373">
    <property type="entry name" value="Acyl-CoA_Oxase/DH_mid-dom_sf"/>
</dbReference>
<accession>A0A512ILG0</accession>
<dbReference type="Pfam" id="PF08028">
    <property type="entry name" value="Acyl-CoA_dh_2"/>
    <property type="match status" value="1"/>
</dbReference>
<dbReference type="PIRSF" id="PIRSF016578">
    <property type="entry name" value="HsaA"/>
    <property type="match status" value="1"/>
</dbReference>
<dbReference type="InterPro" id="IPR037069">
    <property type="entry name" value="AcylCoA_DH/ox_N_sf"/>
</dbReference>
<dbReference type="PANTHER" id="PTHR48083">
    <property type="entry name" value="MEDIUM-CHAIN SPECIFIC ACYL-COA DEHYDROGENASE, MITOCHONDRIAL-RELATED"/>
    <property type="match status" value="1"/>
</dbReference>
<evidence type="ECO:0000259" key="4">
    <source>
        <dbReference type="Pfam" id="PF08028"/>
    </source>
</evidence>